<dbReference type="Pfam" id="PF06847">
    <property type="entry name" value="Arc_PepC_II"/>
    <property type="match status" value="1"/>
</dbReference>
<dbReference type="Gene3D" id="1.20.120.1220">
    <property type="match status" value="1"/>
</dbReference>
<dbReference type="RefSeq" id="WP_021053539.1">
    <property type="nucleotide sequence ID" value="NZ_KE356561.1"/>
</dbReference>
<evidence type="ECO:0000313" key="9">
    <source>
        <dbReference type="EMBL" id="ERG94045.1"/>
    </source>
</evidence>
<feature type="transmembrane region" description="Helical" evidence="6">
    <location>
        <begin position="134"/>
        <end position="153"/>
    </location>
</feature>
<dbReference type="GO" id="GO:0004190">
    <property type="term" value="F:aspartic-type endopeptidase activity"/>
    <property type="evidence" value="ECO:0007669"/>
    <property type="project" value="InterPro"/>
</dbReference>
<keyword evidence="5 6" id="KW-0472">Membrane</keyword>
<evidence type="ECO:0000256" key="4">
    <source>
        <dbReference type="ARBA" id="ARBA00022989"/>
    </source>
</evidence>
<feature type="domain" description="Prepilin type IV endopeptidase peptidase" evidence="7">
    <location>
        <begin position="57"/>
        <end position="154"/>
    </location>
</feature>
<evidence type="ECO:0000256" key="2">
    <source>
        <dbReference type="ARBA" id="ARBA00022475"/>
    </source>
</evidence>
<keyword evidence="4 6" id="KW-1133">Transmembrane helix</keyword>
<accession>U1NB12</accession>
<feature type="transmembrane region" description="Helical" evidence="6">
    <location>
        <begin position="103"/>
        <end position="122"/>
    </location>
</feature>
<gene>
    <name evidence="9" type="ORF">J07HQW2_00479</name>
</gene>
<organism evidence="9 10">
    <name type="scientific">Haloquadratum walsbyi J07HQW2</name>
    <dbReference type="NCBI Taxonomy" id="1238425"/>
    <lineage>
        <taxon>Archaea</taxon>
        <taxon>Methanobacteriati</taxon>
        <taxon>Methanobacteriota</taxon>
        <taxon>Stenosarchaea group</taxon>
        <taxon>Halobacteria</taxon>
        <taxon>Halobacteriales</taxon>
        <taxon>Haloferacaceae</taxon>
        <taxon>Haloquadratum</taxon>
    </lineage>
</organism>
<protein>
    <submittedName>
        <fullName evidence="9">Flp pilus assembly protein, protease CpaA</fullName>
    </submittedName>
</protein>
<dbReference type="InterPro" id="IPR052218">
    <property type="entry name" value="Preflagellin_Peptidase"/>
</dbReference>
<dbReference type="InterPro" id="IPR000045">
    <property type="entry name" value="Prepilin_IV_endopep_pep"/>
</dbReference>
<keyword evidence="9" id="KW-0645">Protease</keyword>
<dbReference type="GO" id="GO:0006508">
    <property type="term" value="P:proteolysis"/>
    <property type="evidence" value="ECO:0007669"/>
    <property type="project" value="UniProtKB-KW"/>
</dbReference>
<evidence type="ECO:0000313" key="10">
    <source>
        <dbReference type="Proteomes" id="UP000030710"/>
    </source>
</evidence>
<feature type="domain" description="Preflagellin peptidase C-terminal" evidence="8">
    <location>
        <begin position="264"/>
        <end position="346"/>
    </location>
</feature>
<sequence>MMANIIVVSMVENIGLSIIQQIHTILLPLLKPLTELLMGIFDTTAQTYPVDILRVLVSIPVLTYAMVSDFNTRRVSNEAWIPLFVFGFLFIILDLVTGKTQILLPWIISNIAAGTTLGYILYKTRLFGGADFKAIAGFSVLFPTYPLLITFPLSLPPIAPPPYNVINLFSLTIMSNTVLIAALYPLYLFVHNMMQNNSKSILIQLTARKDTLACVVEKHGKILPLWTLDSDNDSTLRNIVNYFKFIQSGIDIKLISEYIEWYNQQYKTNINSFDEVETVTLSEFLESDYNKDSNGDTRWVLSDNGDTAEQALERLTNKSSVWYTPGIPFLIPLGLGLVTALTFGDLFFAIVW</sequence>
<dbReference type="Pfam" id="PF01478">
    <property type="entry name" value="Peptidase_A24"/>
    <property type="match status" value="1"/>
</dbReference>
<evidence type="ECO:0000256" key="5">
    <source>
        <dbReference type="ARBA" id="ARBA00023136"/>
    </source>
</evidence>
<dbReference type="PANTHER" id="PTHR36506:SF1">
    <property type="entry name" value="PREFLAGELLIN PEPTIDASE"/>
    <property type="match status" value="1"/>
</dbReference>
<feature type="transmembrane region" description="Helical" evidence="6">
    <location>
        <begin position="327"/>
        <end position="351"/>
    </location>
</feature>
<dbReference type="EMBL" id="KE356561">
    <property type="protein sequence ID" value="ERG94045.1"/>
    <property type="molecule type" value="Genomic_DNA"/>
</dbReference>
<dbReference type="InterPro" id="IPR009655">
    <property type="entry name" value="Preflagellin_peptidase_C"/>
</dbReference>
<evidence type="ECO:0000256" key="1">
    <source>
        <dbReference type="ARBA" id="ARBA00004651"/>
    </source>
</evidence>
<keyword evidence="3 6" id="KW-0812">Transmembrane</keyword>
<proteinExistence type="predicted"/>
<dbReference type="HOGENOM" id="CLU_065732_0_0_2"/>
<evidence type="ECO:0000256" key="6">
    <source>
        <dbReference type="SAM" id="Phobius"/>
    </source>
</evidence>
<keyword evidence="9" id="KW-0378">Hydrolase</keyword>
<dbReference type="eggNOG" id="arCOG02298">
    <property type="taxonomic scope" value="Archaea"/>
</dbReference>
<dbReference type="PANTHER" id="PTHR36506">
    <property type="entry name" value="PREFLAGELLIN PEPTIDASE"/>
    <property type="match status" value="1"/>
</dbReference>
<dbReference type="Proteomes" id="UP000030710">
    <property type="component" value="Unassembled WGS sequence"/>
</dbReference>
<feature type="transmembrane region" description="Helical" evidence="6">
    <location>
        <begin position="79"/>
        <end position="97"/>
    </location>
</feature>
<keyword evidence="2" id="KW-1003">Cell membrane</keyword>
<dbReference type="AlphaFoldDB" id="U1NB12"/>
<dbReference type="GO" id="GO:0005886">
    <property type="term" value="C:plasma membrane"/>
    <property type="evidence" value="ECO:0007669"/>
    <property type="project" value="UniProtKB-SubCell"/>
</dbReference>
<name>U1NB12_9EURY</name>
<evidence type="ECO:0000259" key="7">
    <source>
        <dbReference type="Pfam" id="PF01478"/>
    </source>
</evidence>
<dbReference type="STRING" id="1238425.J07HQW2_00479"/>
<comment type="subcellular location">
    <subcellularLocation>
        <location evidence="1">Cell membrane</location>
        <topology evidence="1">Multi-pass membrane protein</topology>
    </subcellularLocation>
</comment>
<evidence type="ECO:0000259" key="8">
    <source>
        <dbReference type="Pfam" id="PF06847"/>
    </source>
</evidence>
<reference evidence="9 10" key="1">
    <citation type="journal article" date="2013" name="PLoS ONE">
        <title>Assembly-driven community genomics of a hypersaline microbial ecosystem.</title>
        <authorList>
            <person name="Podell S."/>
            <person name="Ugalde J.A."/>
            <person name="Narasingarao P."/>
            <person name="Banfield J.F."/>
            <person name="Heidelberg K.B."/>
            <person name="Allen E.E."/>
        </authorList>
    </citation>
    <scope>NUCLEOTIDE SEQUENCE [LARGE SCALE GENOMIC DNA]</scope>
    <source>
        <strain evidence="10">J07HQW2</strain>
    </source>
</reference>
<evidence type="ECO:0000256" key="3">
    <source>
        <dbReference type="ARBA" id="ARBA00022692"/>
    </source>
</evidence>
<feature type="transmembrane region" description="Helical" evidence="6">
    <location>
        <begin position="165"/>
        <end position="190"/>
    </location>
</feature>